<name>A0A0K0ERX5_STRER</name>
<sequence>MFCIEEYFQYNTEESKYGYSVTFNLTNSEQEFSSSVLNELKEKGVLSKEDIFHTKEKDEMEEVSQEITTSKD</sequence>
<protein>
    <submittedName>
        <fullName evidence="1">Group-specific protein</fullName>
    </submittedName>
</protein>
<proteinExistence type="predicted"/>
<organism evidence="1">
    <name type="scientific">Strongyloides stercoralis</name>
    <name type="common">Threadworm</name>
    <dbReference type="NCBI Taxonomy" id="6248"/>
    <lineage>
        <taxon>Eukaryota</taxon>
        <taxon>Metazoa</taxon>
        <taxon>Ecdysozoa</taxon>
        <taxon>Nematoda</taxon>
        <taxon>Chromadorea</taxon>
        <taxon>Rhabditida</taxon>
        <taxon>Tylenchina</taxon>
        <taxon>Panagrolaimomorpha</taxon>
        <taxon>Strongyloidoidea</taxon>
        <taxon>Strongyloididae</taxon>
        <taxon>Strongyloides</taxon>
    </lineage>
</organism>
<reference evidence="1" key="1">
    <citation type="submission" date="2015-08" db="UniProtKB">
        <authorList>
            <consortium name="WormBaseParasite"/>
        </authorList>
    </citation>
    <scope>IDENTIFICATION</scope>
</reference>
<accession>A0A0K0ERX5</accession>
<evidence type="ECO:0000313" key="1">
    <source>
        <dbReference type="WBParaSite" id="SSTP_0001220500.1"/>
    </source>
</evidence>
<dbReference type="WBParaSite" id="SSTP_0001220500.1">
    <property type="protein sequence ID" value="SSTP_0001220500.1"/>
    <property type="gene ID" value="SSTP_0001220500"/>
</dbReference>
<dbReference type="AlphaFoldDB" id="A0A0K0ERX5"/>